<proteinExistence type="inferred from homology"/>
<evidence type="ECO:0000256" key="2">
    <source>
        <dbReference type="ARBA" id="ARBA00022670"/>
    </source>
</evidence>
<evidence type="ECO:0000256" key="4">
    <source>
        <dbReference type="ARBA" id="ARBA00022801"/>
    </source>
</evidence>
<dbReference type="InterPro" id="IPR021109">
    <property type="entry name" value="Peptidase_aspartic_dom_sf"/>
</dbReference>
<accession>A0A6A5LWT3</accession>
<dbReference type="GO" id="GO:0006508">
    <property type="term" value="P:proteolysis"/>
    <property type="evidence" value="ECO:0007669"/>
    <property type="project" value="UniProtKB-KW"/>
</dbReference>
<dbReference type="Proteomes" id="UP000447434">
    <property type="component" value="Chromosome 25"/>
</dbReference>
<evidence type="ECO:0000313" key="7">
    <source>
        <dbReference type="Proteomes" id="UP000447434"/>
    </source>
</evidence>
<dbReference type="SUPFAM" id="SSF50630">
    <property type="entry name" value="Acid proteases"/>
    <property type="match status" value="1"/>
</dbReference>
<dbReference type="PROSITE" id="PS00141">
    <property type="entry name" value="ASP_PROTEASE"/>
    <property type="match status" value="1"/>
</dbReference>
<dbReference type="PROSITE" id="PS51767">
    <property type="entry name" value="PEPTIDASE_A1"/>
    <property type="match status" value="1"/>
</dbReference>
<dbReference type="PANTHER" id="PTHR47967:SF128">
    <property type="entry name" value="ASPARTIC PROTEINASE CDR1-LIKE"/>
    <property type="match status" value="1"/>
</dbReference>
<evidence type="ECO:0000256" key="3">
    <source>
        <dbReference type="ARBA" id="ARBA00022750"/>
    </source>
</evidence>
<organism evidence="6 7">
    <name type="scientific">Lupinus albus</name>
    <name type="common">White lupine</name>
    <name type="synonym">Lupinus termis</name>
    <dbReference type="NCBI Taxonomy" id="3870"/>
    <lineage>
        <taxon>Eukaryota</taxon>
        <taxon>Viridiplantae</taxon>
        <taxon>Streptophyta</taxon>
        <taxon>Embryophyta</taxon>
        <taxon>Tracheophyta</taxon>
        <taxon>Spermatophyta</taxon>
        <taxon>Magnoliopsida</taxon>
        <taxon>eudicotyledons</taxon>
        <taxon>Gunneridae</taxon>
        <taxon>Pentapetalae</taxon>
        <taxon>rosids</taxon>
        <taxon>fabids</taxon>
        <taxon>Fabales</taxon>
        <taxon>Fabaceae</taxon>
        <taxon>Papilionoideae</taxon>
        <taxon>50 kb inversion clade</taxon>
        <taxon>genistoids sensu lato</taxon>
        <taxon>core genistoids</taxon>
        <taxon>Genisteae</taxon>
        <taxon>Lupinus</taxon>
    </lineage>
</organism>
<dbReference type="GO" id="GO:0005576">
    <property type="term" value="C:extracellular region"/>
    <property type="evidence" value="ECO:0007669"/>
    <property type="project" value="TreeGrafter"/>
</dbReference>
<reference evidence="7" key="1">
    <citation type="journal article" date="2020" name="Nat. Commun.">
        <title>Genome sequence of the cluster root forming white lupin.</title>
        <authorList>
            <person name="Hufnagel B."/>
            <person name="Marques A."/>
            <person name="Soriano A."/>
            <person name="Marques L."/>
            <person name="Divol F."/>
            <person name="Doumas P."/>
            <person name="Sallet E."/>
            <person name="Mancinotti D."/>
            <person name="Carrere S."/>
            <person name="Marande W."/>
            <person name="Arribat S."/>
            <person name="Keller J."/>
            <person name="Huneau C."/>
            <person name="Blein T."/>
            <person name="Aime D."/>
            <person name="Laguerre M."/>
            <person name="Taylor J."/>
            <person name="Schubert V."/>
            <person name="Nelson M."/>
            <person name="Geu-Flores F."/>
            <person name="Crespi M."/>
            <person name="Gallardo-Guerrero K."/>
            <person name="Delaux P.-M."/>
            <person name="Salse J."/>
            <person name="Berges H."/>
            <person name="Guyot R."/>
            <person name="Gouzy J."/>
            <person name="Peret B."/>
        </authorList>
    </citation>
    <scope>NUCLEOTIDE SEQUENCE [LARGE SCALE GENOMIC DNA]</scope>
    <source>
        <strain evidence="7">cv. Amiga</strain>
    </source>
</reference>
<dbReference type="EMBL" id="WOCE01000025">
    <property type="protein sequence ID" value="KAE9585023.1"/>
    <property type="molecule type" value="Genomic_DNA"/>
</dbReference>
<dbReference type="CDD" id="cd05476">
    <property type="entry name" value="pepsin_A_like_plant"/>
    <property type="match status" value="1"/>
</dbReference>
<dbReference type="Pfam" id="PF14541">
    <property type="entry name" value="TAXi_C"/>
    <property type="match status" value="1"/>
</dbReference>
<dbReference type="Gene3D" id="2.40.70.10">
    <property type="entry name" value="Acid Proteases"/>
    <property type="match status" value="2"/>
</dbReference>
<dbReference type="OrthoDB" id="2747330at2759"/>
<sequence>MKETILFVGILFQLLILSSAQSNGLIVDLIHKDSPLSPFYNSSLTHSDILINAALDSISRVESFSLNTEDYTDHTLIFPIKGTYIISFFIGTIPRASLAILDTGSDLTWIQCAPCSHCYNQGLPLFDPSKSRTFHSIACSNSLCKKVRTISCGNVGECVYNIKYGGGTTSHGIVATETITFNNTYSGQLLKYTNTIIGCGYNNTGHMKPETAGVFGLGGGPSSFISQHGDEFGKRKFSYCLLPFYFQHVTSRLKFGVDTQKSRSGEVITTPLALRNTASNYHHLSLEDVYVDGYTTRSHEISTIGNIIIDSGTTATFIRRSWYLKIEAAIIREIGHPGFSLQPFRLCYKTGTVNNFPTISLKFFASIHTLRLDTSNVFIILEDHTCLSILPTDKLQVLGNLLQVGFNVEYDLEDGTVSFAKANCLKE</sequence>
<evidence type="ECO:0000256" key="1">
    <source>
        <dbReference type="ARBA" id="ARBA00007447"/>
    </source>
</evidence>
<dbReference type="PANTHER" id="PTHR47967">
    <property type="entry name" value="OS07G0603500 PROTEIN-RELATED"/>
    <property type="match status" value="1"/>
</dbReference>
<keyword evidence="5" id="KW-0325">Glycoprotein</keyword>
<keyword evidence="2" id="KW-0645">Protease</keyword>
<dbReference type="InterPro" id="IPR001969">
    <property type="entry name" value="Aspartic_peptidase_AS"/>
</dbReference>
<comment type="caution">
    <text evidence="6">The sequence shown here is derived from an EMBL/GenBank/DDBJ whole genome shotgun (WGS) entry which is preliminary data.</text>
</comment>
<dbReference type="InterPro" id="IPR033121">
    <property type="entry name" value="PEPTIDASE_A1"/>
</dbReference>
<protein>
    <submittedName>
        <fullName evidence="6">Putative nepenthesin</fullName>
    </submittedName>
</protein>
<evidence type="ECO:0000313" key="6">
    <source>
        <dbReference type="EMBL" id="KAE9585023.1"/>
    </source>
</evidence>
<comment type="similarity">
    <text evidence="1">Belongs to the peptidase A1 family.</text>
</comment>
<keyword evidence="3" id="KW-0064">Aspartyl protease</keyword>
<gene>
    <name evidence="6" type="ORF">Lalb_Chr25g0284611</name>
</gene>
<dbReference type="InterPro" id="IPR032861">
    <property type="entry name" value="TAXi_N"/>
</dbReference>
<dbReference type="InterPro" id="IPR051708">
    <property type="entry name" value="Plant_Aspart_Prot_A1"/>
</dbReference>
<dbReference type="GO" id="GO:0004190">
    <property type="term" value="F:aspartic-type endopeptidase activity"/>
    <property type="evidence" value="ECO:0007669"/>
    <property type="project" value="UniProtKB-KW"/>
</dbReference>
<keyword evidence="4" id="KW-0378">Hydrolase</keyword>
<name>A0A6A5LWT3_LUPAL</name>
<dbReference type="AlphaFoldDB" id="A0A6A5LWT3"/>
<dbReference type="InterPro" id="IPR034161">
    <property type="entry name" value="Pepsin-like_plant"/>
</dbReference>
<evidence type="ECO:0000256" key="5">
    <source>
        <dbReference type="ARBA" id="ARBA00023180"/>
    </source>
</evidence>
<keyword evidence="7" id="KW-1185">Reference proteome</keyword>
<dbReference type="InterPro" id="IPR032799">
    <property type="entry name" value="TAXi_C"/>
</dbReference>
<dbReference type="Pfam" id="PF14543">
    <property type="entry name" value="TAXi_N"/>
    <property type="match status" value="1"/>
</dbReference>